<dbReference type="Proteomes" id="UP000199580">
    <property type="component" value="Unassembled WGS sequence"/>
</dbReference>
<evidence type="ECO:0000313" key="2">
    <source>
        <dbReference type="EMBL" id="SDJ66189.1"/>
    </source>
</evidence>
<dbReference type="OrthoDB" id="921445at2"/>
<feature type="chain" id="PRO_5011597759" description="Outer membrane protein beta-barrel domain-containing protein" evidence="1">
    <location>
        <begin position="19"/>
        <end position="412"/>
    </location>
</feature>
<dbReference type="AlphaFoldDB" id="A0A1G8VJR1"/>
<dbReference type="RefSeq" id="WP_091393117.1">
    <property type="nucleotide sequence ID" value="NZ_BKAI01000003.1"/>
</dbReference>
<sequence length="412" mass="47643">MKIKILTALLFVSFLTNAQIVFEKGYFINNNGKTTNCYIKNVDWRSNPASFNYKMDLQDKDAKTETIATVSEFSIDNISRYKRYTVNIEYSANDVNSLTESKNPVWVTETHFLKELVNGEANLYAYDKDNFSKFFYETKSRPIEQLVRIKYMNGTYIQENNLFRQQLNNNVKCEKTPENSFKSIEYTKNDLVKHFLKFNSCTETPVRNLSNETERAKYSLRVTGGVYAAKMTITDSNIFYNVGTDVSKTIFKFGLDAEYILPFYKNTLSIFTAPTYQKFSAQKSYEKNDGNINGGATIYNTVNIDYASVEIPLGIRYYFFQKNNSKIYFNAAFILDIPTSKSLEFSNTNRAINATHSLKFSPRNNLFGGIGYDYKRYSAELRFYTNKELLGEETVWSAKYSNIGLNIGYKIF</sequence>
<dbReference type="EMBL" id="FNEZ01000002">
    <property type="protein sequence ID" value="SDJ66189.1"/>
    <property type="molecule type" value="Genomic_DNA"/>
</dbReference>
<keyword evidence="3" id="KW-1185">Reference proteome</keyword>
<evidence type="ECO:0000256" key="1">
    <source>
        <dbReference type="SAM" id="SignalP"/>
    </source>
</evidence>
<keyword evidence="1" id="KW-0732">Signal</keyword>
<protein>
    <recommendedName>
        <fullName evidence="4">Outer membrane protein beta-barrel domain-containing protein</fullName>
    </recommendedName>
</protein>
<accession>A0A1G8VJR1</accession>
<feature type="signal peptide" evidence="1">
    <location>
        <begin position="1"/>
        <end position="18"/>
    </location>
</feature>
<evidence type="ECO:0000313" key="3">
    <source>
        <dbReference type="Proteomes" id="UP000199580"/>
    </source>
</evidence>
<name>A0A1G8VJR1_9FLAO</name>
<proteinExistence type="predicted"/>
<organism evidence="2 3">
    <name type="scientific">Flavobacterium noncentrifugens</name>
    <dbReference type="NCBI Taxonomy" id="1128970"/>
    <lineage>
        <taxon>Bacteria</taxon>
        <taxon>Pseudomonadati</taxon>
        <taxon>Bacteroidota</taxon>
        <taxon>Flavobacteriia</taxon>
        <taxon>Flavobacteriales</taxon>
        <taxon>Flavobacteriaceae</taxon>
        <taxon>Flavobacterium</taxon>
    </lineage>
</organism>
<reference evidence="2 3" key="1">
    <citation type="submission" date="2016-10" db="EMBL/GenBank/DDBJ databases">
        <authorList>
            <person name="de Groot N.N."/>
        </authorList>
    </citation>
    <scope>NUCLEOTIDE SEQUENCE [LARGE SCALE GENOMIC DNA]</scope>
    <source>
        <strain evidence="2 3">CGMCC 1.10076</strain>
    </source>
</reference>
<evidence type="ECO:0008006" key="4">
    <source>
        <dbReference type="Google" id="ProtNLM"/>
    </source>
</evidence>
<dbReference type="STRING" id="1128970.SAMN04487935_1393"/>
<gene>
    <name evidence="2" type="ORF">SAMN04487935_1393</name>
</gene>